<evidence type="ECO:0000313" key="2">
    <source>
        <dbReference type="EMBL" id="MBD2705456.1"/>
    </source>
</evidence>
<dbReference type="RefSeq" id="WP_190892921.1">
    <property type="nucleotide sequence ID" value="NZ_JACWZY010000057.1"/>
</dbReference>
<comment type="caution">
    <text evidence="2">The sequence shown here is derived from an EMBL/GenBank/DDBJ whole genome shotgun (WGS) entry which is preliminary data.</text>
</comment>
<dbReference type="InterPro" id="IPR048020">
    <property type="entry name" value="Transpos_IS3"/>
</dbReference>
<dbReference type="PROSITE" id="PS50994">
    <property type="entry name" value="INTEGRASE"/>
    <property type="match status" value="1"/>
</dbReference>
<gene>
    <name evidence="2" type="ORF">IC229_32900</name>
</gene>
<dbReference type="PANTHER" id="PTHR46889">
    <property type="entry name" value="TRANSPOSASE INSF FOR INSERTION SEQUENCE IS3B-RELATED"/>
    <property type="match status" value="1"/>
</dbReference>
<evidence type="ECO:0000259" key="1">
    <source>
        <dbReference type="PROSITE" id="PS50994"/>
    </source>
</evidence>
<reference evidence="2" key="1">
    <citation type="submission" date="2020-09" db="EMBL/GenBank/DDBJ databases">
        <authorList>
            <person name="Kim M.K."/>
        </authorList>
    </citation>
    <scope>NUCLEOTIDE SEQUENCE</scope>
    <source>
        <strain evidence="2">BT702</strain>
    </source>
</reference>
<dbReference type="GO" id="GO:0003676">
    <property type="term" value="F:nucleic acid binding"/>
    <property type="evidence" value="ECO:0007669"/>
    <property type="project" value="InterPro"/>
</dbReference>
<dbReference type="InterPro" id="IPR036397">
    <property type="entry name" value="RNaseH_sf"/>
</dbReference>
<protein>
    <submittedName>
        <fullName evidence="2">IS3 family transposase</fullName>
    </submittedName>
</protein>
<dbReference type="GO" id="GO:0015074">
    <property type="term" value="P:DNA integration"/>
    <property type="evidence" value="ECO:0007669"/>
    <property type="project" value="InterPro"/>
</dbReference>
<dbReference type="Gene3D" id="3.30.420.10">
    <property type="entry name" value="Ribonuclease H-like superfamily/Ribonuclease H"/>
    <property type="match status" value="1"/>
</dbReference>
<accession>A0A927GAD1</accession>
<dbReference type="AlphaFoldDB" id="A0A927GAD1"/>
<sequence length="306" mass="34643">MKCADQKKVWHQTVLNLRENEIAKASVGSLCRLFGVSRQAFHARKQRAQRSVSHAMLVLDLVTALRRDVPGLGTRKLHLLLAEPLAKSGIKLGRDKLHKILYNHAMVIRQGRQTPQTTDSNHRLQRYPNLLIDRVINAPRQVWVSDITYLYIGLGFGYLSLITDAYSKLIVGYCLHPFLTAEGSLKAPDMALSTHLEREEELIHHSDRGSQYCSFDYVHKLKGANILISLTQQGDPYENAIAERVNGILKTDFRLNRVFVAFEEAEKAVHKSIIYIACSCKRNTTFIQFRICSSIAVANSQQAAIY</sequence>
<dbReference type="PANTHER" id="PTHR46889:SF5">
    <property type="entry name" value="INTEGRASE PROTEIN"/>
    <property type="match status" value="1"/>
</dbReference>
<keyword evidence="3" id="KW-1185">Reference proteome</keyword>
<dbReference type="SUPFAM" id="SSF53098">
    <property type="entry name" value="Ribonuclease H-like"/>
    <property type="match status" value="1"/>
</dbReference>
<dbReference type="InterPro" id="IPR050900">
    <property type="entry name" value="Transposase_IS3/IS150/IS904"/>
</dbReference>
<dbReference type="EMBL" id="JACWZY010000057">
    <property type="protein sequence ID" value="MBD2705456.1"/>
    <property type="molecule type" value="Genomic_DNA"/>
</dbReference>
<dbReference type="InterPro" id="IPR012337">
    <property type="entry name" value="RNaseH-like_sf"/>
</dbReference>
<dbReference type="Proteomes" id="UP000598820">
    <property type="component" value="Unassembled WGS sequence"/>
</dbReference>
<dbReference type="Pfam" id="PF00665">
    <property type="entry name" value="rve"/>
    <property type="match status" value="1"/>
</dbReference>
<evidence type="ECO:0000313" key="3">
    <source>
        <dbReference type="Proteomes" id="UP000598820"/>
    </source>
</evidence>
<dbReference type="InterPro" id="IPR001584">
    <property type="entry name" value="Integrase_cat-core"/>
</dbReference>
<proteinExistence type="predicted"/>
<dbReference type="NCBIfam" id="NF033516">
    <property type="entry name" value="transpos_IS3"/>
    <property type="match status" value="1"/>
</dbReference>
<feature type="domain" description="Integrase catalytic" evidence="1">
    <location>
        <begin position="135"/>
        <end position="273"/>
    </location>
</feature>
<organism evidence="2 3">
    <name type="scientific">Spirosoma profusum</name>
    <dbReference type="NCBI Taxonomy" id="2771354"/>
    <lineage>
        <taxon>Bacteria</taxon>
        <taxon>Pseudomonadati</taxon>
        <taxon>Bacteroidota</taxon>
        <taxon>Cytophagia</taxon>
        <taxon>Cytophagales</taxon>
        <taxon>Cytophagaceae</taxon>
        <taxon>Spirosoma</taxon>
    </lineage>
</organism>
<name>A0A927GAD1_9BACT</name>